<dbReference type="InterPro" id="IPR027417">
    <property type="entry name" value="P-loop_NTPase"/>
</dbReference>
<reference evidence="13" key="2">
    <citation type="journal article" date="2021" name="Microbiome">
        <title>Successional dynamics and alternative stable states in a saline activated sludge microbial community over 9 years.</title>
        <authorList>
            <person name="Wang Y."/>
            <person name="Ye J."/>
            <person name="Ju F."/>
            <person name="Liu L."/>
            <person name="Boyd J.A."/>
            <person name="Deng Y."/>
            <person name="Parks D.H."/>
            <person name="Jiang X."/>
            <person name="Yin X."/>
            <person name="Woodcroft B.J."/>
            <person name="Tyson G.W."/>
            <person name="Hugenholtz P."/>
            <person name="Polz M.F."/>
            <person name="Zhang T."/>
        </authorList>
    </citation>
    <scope>NUCLEOTIDE SEQUENCE</scope>
    <source>
        <strain evidence="13">HKST-UBA01</strain>
    </source>
</reference>
<dbReference type="Gene3D" id="3.40.50.300">
    <property type="entry name" value="P-loop containing nucleotide triphosphate hydrolases"/>
    <property type="match status" value="1"/>
</dbReference>
<evidence type="ECO:0000256" key="9">
    <source>
        <dbReference type="RuleBase" id="RU000577"/>
    </source>
</evidence>
<evidence type="ECO:0000259" key="12">
    <source>
        <dbReference type="SMART" id="SM00760"/>
    </source>
</evidence>
<dbReference type="SUPFAM" id="SSF48295">
    <property type="entry name" value="TrpR-like"/>
    <property type="match status" value="1"/>
</dbReference>
<dbReference type="NCBIfam" id="TIGR00362">
    <property type="entry name" value="DnaA"/>
    <property type="match status" value="1"/>
</dbReference>
<name>A0A955RPQ6_UNCKA</name>
<evidence type="ECO:0000313" key="14">
    <source>
        <dbReference type="Proteomes" id="UP000701698"/>
    </source>
</evidence>
<keyword evidence="3 9" id="KW-0235">DNA replication</keyword>
<keyword evidence="6" id="KW-0446">Lipid-binding</keyword>
<feature type="domain" description="AAA+ ATPase" evidence="11">
    <location>
        <begin position="162"/>
        <end position="296"/>
    </location>
</feature>
<dbReference type="GO" id="GO:0005886">
    <property type="term" value="C:plasma membrane"/>
    <property type="evidence" value="ECO:0007669"/>
    <property type="project" value="TreeGrafter"/>
</dbReference>
<dbReference type="Gene3D" id="1.10.1750.10">
    <property type="match status" value="1"/>
</dbReference>
<dbReference type="InterPro" id="IPR013159">
    <property type="entry name" value="DnaA_C"/>
</dbReference>
<evidence type="ECO:0000256" key="4">
    <source>
        <dbReference type="ARBA" id="ARBA00022741"/>
    </source>
</evidence>
<dbReference type="GO" id="GO:0008289">
    <property type="term" value="F:lipid binding"/>
    <property type="evidence" value="ECO:0007669"/>
    <property type="project" value="UniProtKB-KW"/>
</dbReference>
<dbReference type="PRINTS" id="PR00051">
    <property type="entry name" value="DNAA"/>
</dbReference>
<dbReference type="SMART" id="SM00382">
    <property type="entry name" value="AAA"/>
    <property type="match status" value="1"/>
</dbReference>
<dbReference type="FunFam" id="3.40.50.300:FF:000668">
    <property type="entry name" value="Chromosomal replication initiator protein DnaA"/>
    <property type="match status" value="1"/>
</dbReference>
<keyword evidence="4 9" id="KW-0547">Nucleotide-binding</keyword>
<dbReference type="SUPFAM" id="SSF52540">
    <property type="entry name" value="P-loop containing nucleoside triphosphate hydrolases"/>
    <property type="match status" value="1"/>
</dbReference>
<reference evidence="13" key="1">
    <citation type="submission" date="2020-04" db="EMBL/GenBank/DDBJ databases">
        <authorList>
            <person name="Zhang T."/>
        </authorList>
    </citation>
    <scope>NUCLEOTIDE SEQUENCE</scope>
    <source>
        <strain evidence="13">HKST-UBA01</strain>
    </source>
</reference>
<evidence type="ECO:0000256" key="3">
    <source>
        <dbReference type="ARBA" id="ARBA00022705"/>
    </source>
</evidence>
<dbReference type="Proteomes" id="UP000701698">
    <property type="component" value="Unassembled WGS sequence"/>
</dbReference>
<dbReference type="Pfam" id="PF00308">
    <property type="entry name" value="Bac_DnaA"/>
    <property type="match status" value="1"/>
</dbReference>
<evidence type="ECO:0000259" key="11">
    <source>
        <dbReference type="SMART" id="SM00382"/>
    </source>
</evidence>
<evidence type="ECO:0000256" key="10">
    <source>
        <dbReference type="RuleBase" id="RU004227"/>
    </source>
</evidence>
<sequence>MPKDIQSVWSAVLGEIELQISQANFETWIKKARVLGYESGLCTLGVQNAFTKERIEGKYQPMLERALSKHLDEDVKITCKVLQNEGDSAFPPNSIFANQPTFSQPQNVRAVDNIRPATSSTSKSNIRYSFNPRFTFSSFVVGSNSKLAHAASEAVAENPGAAYNPLFIYGDVGLGKTHLMHAIAQHVTHNNPDAKILYVSSEKFTNDLIMSIRSNSTDSFRKKYRDVDVLLIDDIQFIAGKETTQEEFFHTFNAVYEVGNQIVLTSDRPPYEIPTLEARLKSRFAAGLIADIQKPDFETRRAILENKVISKNLSVPSEVIDVIAQRVSSNIRELEGALIRIITHSKVHNLPVNVEVAADILSMVTPKHEKKAVSMKTIIQKVSDFYEIEEGKIIGKSRRHDIVLPRQIAMYLMREELGASLNQIGSE</sequence>
<comment type="similarity">
    <text evidence="1 10">Belongs to the DnaA family.</text>
</comment>
<dbReference type="InterPro" id="IPR038454">
    <property type="entry name" value="DnaA_N_sf"/>
</dbReference>
<dbReference type="InterPro" id="IPR024633">
    <property type="entry name" value="DnaA_N_dom"/>
</dbReference>
<dbReference type="AlphaFoldDB" id="A0A955RPQ6"/>
<dbReference type="SMART" id="SM00760">
    <property type="entry name" value="Bac_DnaA_C"/>
    <property type="match status" value="1"/>
</dbReference>
<proteinExistence type="inferred from homology"/>
<protein>
    <recommendedName>
        <fullName evidence="8 9">Chromosomal replication initiator protein DnaA</fullName>
    </recommendedName>
</protein>
<dbReference type="InterPro" id="IPR001957">
    <property type="entry name" value="Chromosome_initiator_DnaA"/>
</dbReference>
<evidence type="ECO:0000256" key="5">
    <source>
        <dbReference type="ARBA" id="ARBA00022840"/>
    </source>
</evidence>
<dbReference type="PANTHER" id="PTHR30050:SF2">
    <property type="entry name" value="CHROMOSOMAL REPLICATION INITIATOR PROTEIN DNAA"/>
    <property type="match status" value="1"/>
</dbReference>
<dbReference type="CDD" id="cd06571">
    <property type="entry name" value="Bac_DnaA_C"/>
    <property type="match status" value="1"/>
</dbReference>
<keyword evidence="2" id="KW-0963">Cytoplasm</keyword>
<dbReference type="EMBL" id="JAGQKX010000113">
    <property type="protein sequence ID" value="MCA9390504.1"/>
    <property type="molecule type" value="Genomic_DNA"/>
</dbReference>
<evidence type="ECO:0000256" key="6">
    <source>
        <dbReference type="ARBA" id="ARBA00023121"/>
    </source>
</evidence>
<keyword evidence="5 9" id="KW-0067">ATP-binding</keyword>
<keyword evidence="7 9" id="KW-0238">DNA-binding</keyword>
<dbReference type="Gene3D" id="1.10.8.60">
    <property type="match status" value="1"/>
</dbReference>
<evidence type="ECO:0000256" key="1">
    <source>
        <dbReference type="ARBA" id="ARBA00006583"/>
    </source>
</evidence>
<dbReference type="InterPro" id="IPR010921">
    <property type="entry name" value="Trp_repressor/repl_initiator"/>
</dbReference>
<dbReference type="Pfam" id="PF08299">
    <property type="entry name" value="Bac_DnaA_C"/>
    <property type="match status" value="1"/>
</dbReference>
<dbReference type="InterPro" id="IPR013317">
    <property type="entry name" value="DnaA_dom"/>
</dbReference>
<dbReference type="InterPro" id="IPR003593">
    <property type="entry name" value="AAA+_ATPase"/>
</dbReference>
<evidence type="ECO:0000256" key="7">
    <source>
        <dbReference type="ARBA" id="ARBA00023125"/>
    </source>
</evidence>
<dbReference type="Pfam" id="PF11638">
    <property type="entry name" value="DnaA_N"/>
    <property type="match status" value="1"/>
</dbReference>
<dbReference type="HAMAP" id="MF_00377">
    <property type="entry name" value="DnaA_bact"/>
    <property type="match status" value="1"/>
</dbReference>
<dbReference type="GO" id="GO:0005524">
    <property type="term" value="F:ATP binding"/>
    <property type="evidence" value="ECO:0007669"/>
    <property type="project" value="UniProtKB-UniRule"/>
</dbReference>
<comment type="function">
    <text evidence="9">Plays an essential role in the initiation and regulation of chromosomal replication. ATP-DnaA binds to the origin of replication (oriC) to initiate formation of the DNA replication initiation complex once per cell cycle. Binds the DnaA box (a 9 base pair repeat at the origin) and separates the double-stranded (ds)DNA. Forms a right-handed helical filament on oriC DNA; dsDNA binds to the exterior of the filament while single-stranded (ss)DNA is stabiized in the filament's interior. The ATP-DnaA-oriC complex binds and stabilizes one strand of the AT-rich DNA unwinding element (DUE), permitting loading of DNA polymerase. After initiation quickly degrades to an ADP-DnaA complex that is not apt for DNA replication. Binds acidic phospholipids.</text>
</comment>
<dbReference type="InterPro" id="IPR020591">
    <property type="entry name" value="Chromosome_initiator_DnaA-like"/>
</dbReference>
<dbReference type="CDD" id="cd00009">
    <property type="entry name" value="AAA"/>
    <property type="match status" value="1"/>
</dbReference>
<evidence type="ECO:0000256" key="2">
    <source>
        <dbReference type="ARBA" id="ARBA00022490"/>
    </source>
</evidence>
<dbReference type="GO" id="GO:0006270">
    <property type="term" value="P:DNA replication initiation"/>
    <property type="evidence" value="ECO:0007669"/>
    <property type="project" value="UniProtKB-UniRule"/>
</dbReference>
<accession>A0A955RPQ6</accession>
<feature type="domain" description="Chromosomal replication initiator DnaA C-terminal" evidence="12">
    <location>
        <begin position="374"/>
        <end position="427"/>
    </location>
</feature>
<evidence type="ECO:0000256" key="8">
    <source>
        <dbReference type="NCBIfam" id="TIGR00362"/>
    </source>
</evidence>
<dbReference type="GO" id="GO:0003688">
    <property type="term" value="F:DNA replication origin binding"/>
    <property type="evidence" value="ECO:0007669"/>
    <property type="project" value="UniProtKB-UniRule"/>
</dbReference>
<gene>
    <name evidence="13" type="primary">dnaA</name>
    <name evidence="13" type="ORF">KC571_03810</name>
</gene>
<dbReference type="Gene3D" id="3.30.300.180">
    <property type="match status" value="1"/>
</dbReference>
<comment type="caution">
    <text evidence="13">The sequence shown here is derived from an EMBL/GenBank/DDBJ whole genome shotgun (WGS) entry which is preliminary data.</text>
</comment>
<dbReference type="PANTHER" id="PTHR30050">
    <property type="entry name" value="CHROMOSOMAL REPLICATION INITIATOR PROTEIN DNAA"/>
    <property type="match status" value="1"/>
</dbReference>
<organism evidence="13 14">
    <name type="scientific">candidate division WWE3 bacterium</name>
    <dbReference type="NCBI Taxonomy" id="2053526"/>
    <lineage>
        <taxon>Bacteria</taxon>
        <taxon>Katanobacteria</taxon>
    </lineage>
</organism>
<dbReference type="GO" id="GO:0006275">
    <property type="term" value="P:regulation of DNA replication"/>
    <property type="evidence" value="ECO:0007669"/>
    <property type="project" value="UniProtKB-UniRule"/>
</dbReference>
<feature type="non-terminal residue" evidence="13">
    <location>
        <position position="427"/>
    </location>
</feature>
<evidence type="ECO:0000313" key="13">
    <source>
        <dbReference type="EMBL" id="MCA9390504.1"/>
    </source>
</evidence>